<evidence type="ECO:0000313" key="3">
    <source>
        <dbReference type="Proteomes" id="UP001220964"/>
    </source>
</evidence>
<comment type="caution">
    <text evidence="2">The sequence shown here is derived from an EMBL/GenBank/DDBJ whole genome shotgun (WGS) entry which is preliminary data.</text>
</comment>
<dbReference type="AlphaFoldDB" id="A0AAE3TA95"/>
<keyword evidence="3" id="KW-1185">Reference proteome</keyword>
<dbReference type="SUPFAM" id="SSF88697">
    <property type="entry name" value="PUA domain-like"/>
    <property type="match status" value="1"/>
</dbReference>
<dbReference type="EMBL" id="JARGYC010000034">
    <property type="protein sequence ID" value="MDF0601764.1"/>
    <property type="molecule type" value="Genomic_DNA"/>
</dbReference>
<evidence type="ECO:0000259" key="1">
    <source>
        <dbReference type="Pfam" id="PF01878"/>
    </source>
</evidence>
<dbReference type="Pfam" id="PF01878">
    <property type="entry name" value="EVE"/>
    <property type="match status" value="1"/>
</dbReference>
<dbReference type="Proteomes" id="UP001220964">
    <property type="component" value="Unassembled WGS sequence"/>
</dbReference>
<name>A0AAE3TA95_9RHOB</name>
<sequence length="138" mass="15075">MRYFVGVVHRRQAAMARAAGIVAFSHGRAAPVKSLAPGDRVVFYAPKTDFDGDPVQAFVAHARVTGDAPRERDFATGMTGWCRDAAFDEVTAAPVRPLLDHLSFVKNPRHWGMAFRQGKFEISGSDYRLIADALGVDA</sequence>
<dbReference type="InterPro" id="IPR002740">
    <property type="entry name" value="EVE_domain"/>
</dbReference>
<accession>A0AAE3TA95</accession>
<protein>
    <submittedName>
        <fullName evidence="2">EVE domain-containing protein</fullName>
    </submittedName>
</protein>
<evidence type="ECO:0000313" key="2">
    <source>
        <dbReference type="EMBL" id="MDF0601764.1"/>
    </source>
</evidence>
<feature type="domain" description="EVE" evidence="1">
    <location>
        <begin position="7"/>
        <end position="132"/>
    </location>
</feature>
<dbReference type="RefSeq" id="WP_275567905.1">
    <property type="nucleotide sequence ID" value="NZ_JARGYC010000034.1"/>
</dbReference>
<reference evidence="2" key="1">
    <citation type="submission" date="2023-03" db="EMBL/GenBank/DDBJ databases">
        <title>Multiphase analysis and comparison of six strains from genera Psychromarinibacter, Lutimaribacter, and Maritimibacter, including a novel species: Psychromarinibacter sediminicola sp. nov.</title>
        <authorList>
            <person name="Wang Y.-H."/>
            <person name="Ye M.-Q."/>
            <person name="Du Z.-J."/>
        </authorList>
    </citation>
    <scope>NUCLEOTIDE SEQUENCE</scope>
    <source>
        <strain evidence="2">C21-152</strain>
    </source>
</reference>
<gene>
    <name evidence="2" type="ORF">P1J78_13545</name>
</gene>
<dbReference type="InterPro" id="IPR015947">
    <property type="entry name" value="PUA-like_sf"/>
</dbReference>
<dbReference type="Gene3D" id="3.10.590.10">
    <property type="entry name" value="ph1033 like domains"/>
    <property type="match status" value="1"/>
</dbReference>
<proteinExistence type="predicted"/>
<organism evidence="2 3">
    <name type="scientific">Psychromarinibacter sediminicola</name>
    <dbReference type="NCBI Taxonomy" id="3033385"/>
    <lineage>
        <taxon>Bacteria</taxon>
        <taxon>Pseudomonadati</taxon>
        <taxon>Pseudomonadota</taxon>
        <taxon>Alphaproteobacteria</taxon>
        <taxon>Rhodobacterales</taxon>
        <taxon>Paracoccaceae</taxon>
        <taxon>Psychromarinibacter</taxon>
    </lineage>
</organism>